<dbReference type="SUPFAM" id="SSF48452">
    <property type="entry name" value="TPR-like"/>
    <property type="match status" value="2"/>
</dbReference>
<sequence>MKSPPEKIRVPMRLPIKASPKRTLLAAVIGLWISGCAVHGTPPIPAQPSADSPAVSPVVEVPEPAPVVYGQFSKDTLYALLAAEIAGQRNRFDMALNNYVEQAHATRDVGIIARALQVSEFLGARQPALEMATLWVDVAPDDPEALRAAALQLARAGEHEQAMAMMQGVLAKHGETHFDFLTLAAAQTDAATRQAVLQSLQQLQQQYPDNAQLVFATALLLQQDGREDEALALLDANPVVHSAEAAIMLHSQLLVSQGETQRAISMLQQGLRDFPDDTRMRLLLARMLIANDDFDAAAVQFKQLVEQNPDDMELLLTLGLVNLESGDAKAAVDYLEHAATLDPENSVASYHLGLAYQEAGRPDDALQAWQEVGDSNEFLTSRLQISRLLIDEQRTDELAAMFAADRNNYPSNALQLYMIEIETLIEIDPELAMARTNEALEQFELDSNLLYTRAMLAEQLGNPDGLERDLRLIIEREPDNAMALNALGFTLADRNERLEEALALIERAYALEPEDPAITDSLGWVHYRLGNLEMAEELLRQAYRAFPDQEVAAHLGEVLWHQGRKEEARTIWQEASENEPDSPLIDSTRQRLEAR</sequence>
<dbReference type="SMART" id="SM00028">
    <property type="entry name" value="TPR"/>
    <property type="match status" value="7"/>
</dbReference>
<dbReference type="Pfam" id="PF14559">
    <property type="entry name" value="TPR_19"/>
    <property type="match status" value="2"/>
</dbReference>
<feature type="region of interest" description="Disordered" evidence="4">
    <location>
        <begin position="574"/>
        <end position="595"/>
    </location>
</feature>
<dbReference type="EMBL" id="DRFO01000017">
    <property type="protein sequence ID" value="HDZ55917.1"/>
    <property type="molecule type" value="Genomic_DNA"/>
</dbReference>
<evidence type="ECO:0000256" key="3">
    <source>
        <dbReference type="PROSITE-ProRule" id="PRU00339"/>
    </source>
</evidence>
<comment type="caution">
    <text evidence="5">The sequence shown here is derived from an EMBL/GenBank/DDBJ whole genome shotgun (WGS) entry which is preliminary data.</text>
</comment>
<reference evidence="5" key="1">
    <citation type="journal article" date="2020" name="mSystems">
        <title>Genome- and Community-Level Interaction Insights into Carbon Utilization and Element Cycling Functions of Hydrothermarchaeota in Hydrothermal Sediment.</title>
        <authorList>
            <person name="Zhou Z."/>
            <person name="Liu Y."/>
            <person name="Xu W."/>
            <person name="Pan J."/>
            <person name="Luo Z.H."/>
            <person name="Li M."/>
        </authorList>
    </citation>
    <scope>NUCLEOTIDE SEQUENCE [LARGE SCALE GENOMIC DNA]</scope>
    <source>
        <strain evidence="5">HyVt-324</strain>
    </source>
</reference>
<dbReference type="Pfam" id="PF13432">
    <property type="entry name" value="TPR_16"/>
    <property type="match status" value="2"/>
</dbReference>
<dbReference type="AlphaFoldDB" id="A0A7V1BMG7"/>
<dbReference type="Gene3D" id="1.25.40.10">
    <property type="entry name" value="Tetratricopeptide repeat domain"/>
    <property type="match status" value="3"/>
</dbReference>
<accession>A0A7V1BMG7</accession>
<proteinExistence type="predicted"/>
<dbReference type="InterPro" id="IPR011990">
    <property type="entry name" value="TPR-like_helical_dom_sf"/>
</dbReference>
<evidence type="ECO:0000256" key="2">
    <source>
        <dbReference type="ARBA" id="ARBA00022803"/>
    </source>
</evidence>
<dbReference type="PANTHER" id="PTHR44943:SF8">
    <property type="entry name" value="TPR REPEAT-CONTAINING PROTEIN MJ0263"/>
    <property type="match status" value="1"/>
</dbReference>
<evidence type="ECO:0000256" key="1">
    <source>
        <dbReference type="ARBA" id="ARBA00022737"/>
    </source>
</evidence>
<dbReference type="InterPro" id="IPR019734">
    <property type="entry name" value="TPR_rpt"/>
</dbReference>
<dbReference type="PANTHER" id="PTHR44943">
    <property type="entry name" value="CELLULOSE SYNTHASE OPERON PROTEIN C"/>
    <property type="match status" value="1"/>
</dbReference>
<dbReference type="Proteomes" id="UP000885703">
    <property type="component" value="Unassembled WGS sequence"/>
</dbReference>
<keyword evidence="2 3" id="KW-0802">TPR repeat</keyword>
<gene>
    <name evidence="5" type="ORF">ENH64_05505</name>
</gene>
<dbReference type="PROSITE" id="PS50005">
    <property type="entry name" value="TPR"/>
    <property type="match status" value="2"/>
</dbReference>
<evidence type="ECO:0000256" key="4">
    <source>
        <dbReference type="SAM" id="MobiDB-lite"/>
    </source>
</evidence>
<keyword evidence="1" id="KW-0677">Repeat</keyword>
<organism evidence="5">
    <name type="scientific">Halopseudomonas xinjiangensis</name>
    <dbReference type="NCBI Taxonomy" id="487184"/>
    <lineage>
        <taxon>Bacteria</taxon>
        <taxon>Pseudomonadati</taxon>
        <taxon>Pseudomonadota</taxon>
        <taxon>Gammaproteobacteria</taxon>
        <taxon>Pseudomonadales</taxon>
        <taxon>Pseudomonadaceae</taxon>
        <taxon>Halopseudomonas</taxon>
    </lineage>
</organism>
<feature type="repeat" description="TPR" evidence="3">
    <location>
        <begin position="312"/>
        <end position="345"/>
    </location>
</feature>
<feature type="repeat" description="TPR" evidence="3">
    <location>
        <begin position="278"/>
        <end position="311"/>
    </location>
</feature>
<name>A0A7V1BMG7_9GAMM</name>
<protein>
    <submittedName>
        <fullName evidence="5">Tetratricopeptide repeat protein</fullName>
    </submittedName>
</protein>
<evidence type="ECO:0000313" key="5">
    <source>
        <dbReference type="EMBL" id="HDZ55917.1"/>
    </source>
</evidence>
<dbReference type="InterPro" id="IPR051685">
    <property type="entry name" value="Ycf3/AcsC/BcsC/TPR_MFPF"/>
</dbReference>